<evidence type="ECO:0000313" key="2">
    <source>
        <dbReference type="EMBL" id="QED22895.1"/>
    </source>
</evidence>
<accession>A0A5B8XDD1</accession>
<reference evidence="2 3" key="1">
    <citation type="journal article" date="2019" name="ISME J.">
        <title>Deianiraea, an extracellular bacterium associated with the ciliate Paramecium, suggests an alternative scenario for the evolution of Rickettsiales.</title>
        <authorList>
            <person name="Castelli M."/>
            <person name="Sabaneyeva E."/>
            <person name="Lanzoni O."/>
            <person name="Lebedeva N."/>
            <person name="Floriano A.M."/>
            <person name="Gaiarsa S."/>
            <person name="Benken K."/>
            <person name="Modeo L."/>
            <person name="Bandi C."/>
            <person name="Potekhin A."/>
            <person name="Sassera D."/>
            <person name="Petroni G."/>
        </authorList>
    </citation>
    <scope>NUCLEOTIDE SEQUENCE [LARGE SCALE GENOMIC DNA]</scope>
    <source>
        <strain evidence="2">CyL4-1</strain>
    </source>
</reference>
<dbReference type="OrthoDB" id="9799173at2"/>
<organism evidence="2 3">
    <name type="scientific">Candidatus Deianiraea vastatrix</name>
    <dbReference type="NCBI Taxonomy" id="2163644"/>
    <lineage>
        <taxon>Bacteria</taxon>
        <taxon>Pseudomonadati</taxon>
        <taxon>Pseudomonadota</taxon>
        <taxon>Alphaproteobacteria</taxon>
        <taxon>Rickettsiales</taxon>
        <taxon>Candidatus Deianiraeaceae</taxon>
        <taxon>Candidatus Deianiraea</taxon>
    </lineage>
</organism>
<dbReference type="EMBL" id="CP029077">
    <property type="protein sequence ID" value="QED22895.1"/>
    <property type="molecule type" value="Genomic_DNA"/>
</dbReference>
<name>A0A5B8XDD1_9RICK</name>
<proteinExistence type="predicted"/>
<dbReference type="RefSeq" id="WP_146820203.1">
    <property type="nucleotide sequence ID" value="NZ_CP029077.1"/>
</dbReference>
<dbReference type="InterPro" id="IPR025272">
    <property type="entry name" value="SocA_Panacea"/>
</dbReference>
<dbReference type="Proteomes" id="UP000321934">
    <property type="component" value="Chromosome"/>
</dbReference>
<gene>
    <name evidence="2" type="ORF">Deia_00081</name>
</gene>
<sequence>MENTNNITDIKQVPLINGNRGLNPCGLANLILAICNGNDIDDVTNMHLQKLIYYVNGYHFIKNKQFLIKPDLISFWKHGPVNQAVYHAFKDYGSDAIEEFIQEEGQNVTIATELKDGVKESIVAVLDALGDKSAIKLRNLSHMKDGAWYTVTDNGNDVKDKALSDLKDLSIFEAEMEEVFCV</sequence>
<feature type="domain" description="Antitoxin SocA-like Panacea" evidence="1">
    <location>
        <begin position="48"/>
        <end position="148"/>
    </location>
</feature>
<evidence type="ECO:0000259" key="1">
    <source>
        <dbReference type="Pfam" id="PF13274"/>
    </source>
</evidence>
<dbReference type="AlphaFoldDB" id="A0A5B8XDD1"/>
<evidence type="ECO:0000313" key="3">
    <source>
        <dbReference type="Proteomes" id="UP000321934"/>
    </source>
</evidence>
<keyword evidence="3" id="KW-1185">Reference proteome</keyword>
<dbReference type="Pfam" id="PF13274">
    <property type="entry name" value="SocA_Panacea"/>
    <property type="match status" value="1"/>
</dbReference>
<protein>
    <submittedName>
        <fullName evidence="2">Phage-associated protein</fullName>
    </submittedName>
</protein>